<evidence type="ECO:0000313" key="10">
    <source>
        <dbReference type="Proteomes" id="UP001164733"/>
    </source>
</evidence>
<evidence type="ECO:0000313" key="9">
    <source>
        <dbReference type="EMBL" id="WAG62530.1"/>
    </source>
</evidence>
<comment type="subcellular location">
    <subcellularLocation>
        <location evidence="1 7">Cell membrane</location>
        <topology evidence="1 7">Multi-pass membrane protein</topology>
    </subcellularLocation>
</comment>
<organism evidence="9 10">
    <name type="scientific">Clostridium estertheticum</name>
    <dbReference type="NCBI Taxonomy" id="238834"/>
    <lineage>
        <taxon>Bacteria</taxon>
        <taxon>Bacillati</taxon>
        <taxon>Bacillota</taxon>
        <taxon>Clostridia</taxon>
        <taxon>Eubacteriales</taxon>
        <taxon>Clostridiaceae</taxon>
        <taxon>Clostridium</taxon>
    </lineage>
</organism>
<feature type="domain" description="ABC transmembrane type-1" evidence="8">
    <location>
        <begin position="94"/>
        <end position="295"/>
    </location>
</feature>
<dbReference type="EMBL" id="CP086239">
    <property type="protein sequence ID" value="WAG62530.1"/>
    <property type="molecule type" value="Genomic_DNA"/>
</dbReference>
<dbReference type="RefSeq" id="WP_216127763.1">
    <property type="nucleotide sequence ID" value="NZ_CP086239.1"/>
</dbReference>
<reference evidence="9" key="1">
    <citation type="submission" date="2021-11" db="EMBL/GenBank/DDBJ databases">
        <title>Clostridia strains as spoilage organisms.</title>
        <authorList>
            <person name="Wambui J."/>
            <person name="Stevens M.J.A."/>
            <person name="Stephan R."/>
        </authorList>
    </citation>
    <scope>NUCLEOTIDE SEQUENCE</scope>
    <source>
        <strain evidence="9">CF009</strain>
    </source>
</reference>
<feature type="transmembrane region" description="Helical" evidence="7">
    <location>
        <begin position="96"/>
        <end position="118"/>
    </location>
</feature>
<dbReference type="Pfam" id="PF19300">
    <property type="entry name" value="BPD_transp_1_N"/>
    <property type="match status" value="1"/>
</dbReference>
<protein>
    <submittedName>
        <fullName evidence="9">ABC transporter permease</fullName>
    </submittedName>
</protein>
<dbReference type="Proteomes" id="UP001164733">
    <property type="component" value="Chromosome"/>
</dbReference>
<keyword evidence="2 7" id="KW-0813">Transport</keyword>
<dbReference type="PROSITE" id="PS50928">
    <property type="entry name" value="ABC_TM1"/>
    <property type="match status" value="1"/>
</dbReference>
<feature type="transmembrane region" description="Helical" evidence="7">
    <location>
        <begin position="272"/>
        <end position="298"/>
    </location>
</feature>
<evidence type="ECO:0000256" key="1">
    <source>
        <dbReference type="ARBA" id="ARBA00004651"/>
    </source>
</evidence>
<name>A0AA47I951_9CLOT</name>
<evidence type="ECO:0000256" key="6">
    <source>
        <dbReference type="ARBA" id="ARBA00023136"/>
    </source>
</evidence>
<feature type="transmembrane region" description="Helical" evidence="7">
    <location>
        <begin position="172"/>
        <end position="191"/>
    </location>
</feature>
<evidence type="ECO:0000259" key="8">
    <source>
        <dbReference type="PROSITE" id="PS50928"/>
    </source>
</evidence>
<gene>
    <name evidence="9" type="ORF">LL038_09940</name>
</gene>
<evidence type="ECO:0000256" key="2">
    <source>
        <dbReference type="ARBA" id="ARBA00022448"/>
    </source>
</evidence>
<proteinExistence type="inferred from homology"/>
<dbReference type="InterPro" id="IPR045621">
    <property type="entry name" value="BPD_transp_1_N"/>
</dbReference>
<dbReference type="PANTHER" id="PTHR43163:SF6">
    <property type="entry name" value="DIPEPTIDE TRANSPORT SYSTEM PERMEASE PROTEIN DPPB-RELATED"/>
    <property type="match status" value="1"/>
</dbReference>
<evidence type="ECO:0000256" key="4">
    <source>
        <dbReference type="ARBA" id="ARBA00022692"/>
    </source>
</evidence>
<dbReference type="AlphaFoldDB" id="A0AA47I951"/>
<sequence length="306" mass="34078">MSKYILKRIFSSIITLWVVITATFILAHIIPGGPFDRDKILPPEVMKNIQQRYNLDKPLTWQYQDYISHLVKLDLGPSFQQRGTSVNDIINRGFPVSARLGVVAVSISLVFGIILGIISAYKQGKWEDNLAMFISTLGVTIPSFVVATLLIYVFGETLRWLPVFGLSSPKHYILPAIALSGFSMAFVSRLIRSSLLEVIRQDYIRAARARGLSEMSIVFVHSLRNAVLPVITYIGPLVASILTGSFVVERIFTIPGLGRSFVDSIANRDYTLVLGVTVFYSILLIVCNLLVDIIYALVDPRINIEG</sequence>
<evidence type="ECO:0000256" key="5">
    <source>
        <dbReference type="ARBA" id="ARBA00022989"/>
    </source>
</evidence>
<comment type="similarity">
    <text evidence="7">Belongs to the binding-protein-dependent transport system permease family.</text>
</comment>
<feature type="transmembrane region" description="Helical" evidence="7">
    <location>
        <begin position="230"/>
        <end position="252"/>
    </location>
</feature>
<evidence type="ECO:0000256" key="7">
    <source>
        <dbReference type="RuleBase" id="RU363032"/>
    </source>
</evidence>
<dbReference type="GO" id="GO:0005886">
    <property type="term" value="C:plasma membrane"/>
    <property type="evidence" value="ECO:0007669"/>
    <property type="project" value="UniProtKB-SubCell"/>
</dbReference>
<keyword evidence="3" id="KW-1003">Cell membrane</keyword>
<dbReference type="PANTHER" id="PTHR43163">
    <property type="entry name" value="DIPEPTIDE TRANSPORT SYSTEM PERMEASE PROTEIN DPPB-RELATED"/>
    <property type="match status" value="1"/>
</dbReference>
<keyword evidence="6 7" id="KW-0472">Membrane</keyword>
<dbReference type="Pfam" id="PF00528">
    <property type="entry name" value="BPD_transp_1"/>
    <property type="match status" value="1"/>
</dbReference>
<dbReference type="CDD" id="cd06261">
    <property type="entry name" value="TM_PBP2"/>
    <property type="match status" value="1"/>
</dbReference>
<dbReference type="InterPro" id="IPR000515">
    <property type="entry name" value="MetI-like"/>
</dbReference>
<accession>A0AA47I951</accession>
<keyword evidence="4 7" id="KW-0812">Transmembrane</keyword>
<feature type="transmembrane region" description="Helical" evidence="7">
    <location>
        <begin position="9"/>
        <end position="30"/>
    </location>
</feature>
<dbReference type="GO" id="GO:0055085">
    <property type="term" value="P:transmembrane transport"/>
    <property type="evidence" value="ECO:0007669"/>
    <property type="project" value="InterPro"/>
</dbReference>
<evidence type="ECO:0000256" key="3">
    <source>
        <dbReference type="ARBA" id="ARBA00022475"/>
    </source>
</evidence>
<feature type="transmembrane region" description="Helical" evidence="7">
    <location>
        <begin position="130"/>
        <end position="152"/>
    </location>
</feature>
<keyword evidence="5 7" id="KW-1133">Transmembrane helix</keyword>